<dbReference type="SUPFAM" id="SSF53474">
    <property type="entry name" value="alpha/beta-Hydrolases"/>
    <property type="match status" value="1"/>
</dbReference>
<evidence type="ECO:0000256" key="5">
    <source>
        <dbReference type="SAM" id="MobiDB-lite"/>
    </source>
</evidence>
<name>A0A1L7RIX8_9ACTO</name>
<comment type="subcellular location">
    <subcellularLocation>
        <location evidence="1">Membrane</location>
        <topology evidence="1">Multi-pass membrane protein</topology>
    </subcellularLocation>
</comment>
<evidence type="ECO:0000313" key="7">
    <source>
        <dbReference type="EMBL" id="CED89920.1"/>
    </source>
</evidence>
<organism evidence="7">
    <name type="scientific">Actinomyces succiniciruminis</name>
    <dbReference type="NCBI Taxonomy" id="1522002"/>
    <lineage>
        <taxon>Bacteria</taxon>
        <taxon>Bacillati</taxon>
        <taxon>Actinomycetota</taxon>
        <taxon>Actinomycetes</taxon>
        <taxon>Actinomycetales</taxon>
        <taxon>Actinomycetaceae</taxon>
        <taxon>Actinomyces</taxon>
    </lineage>
</organism>
<keyword evidence="7" id="KW-0378">Hydrolase</keyword>
<feature type="compositionally biased region" description="Low complexity" evidence="5">
    <location>
        <begin position="110"/>
        <end position="122"/>
    </location>
</feature>
<dbReference type="InterPro" id="IPR007941">
    <property type="entry name" value="DUF726"/>
</dbReference>
<keyword evidence="4 6" id="KW-0472">Membrane</keyword>
<dbReference type="RefSeq" id="WP_210578120.1">
    <property type="nucleotide sequence ID" value="NZ_LK995458.1"/>
</dbReference>
<dbReference type="GO" id="GO:0016020">
    <property type="term" value="C:membrane"/>
    <property type="evidence" value="ECO:0007669"/>
    <property type="project" value="UniProtKB-SubCell"/>
</dbReference>
<dbReference type="EMBL" id="LK995458">
    <property type="protein sequence ID" value="CED89920.1"/>
    <property type="molecule type" value="Genomic_DNA"/>
</dbReference>
<dbReference type="Pfam" id="PF05277">
    <property type="entry name" value="DUF726"/>
    <property type="match status" value="1"/>
</dbReference>
<accession>A0A1L7RIX8</accession>
<protein>
    <submittedName>
        <fullName evidence="7">Alpha/beta hydrolase fold-3</fullName>
    </submittedName>
</protein>
<evidence type="ECO:0000256" key="6">
    <source>
        <dbReference type="SAM" id="Phobius"/>
    </source>
</evidence>
<feature type="transmembrane region" description="Helical" evidence="6">
    <location>
        <begin position="514"/>
        <end position="535"/>
    </location>
</feature>
<reference evidence="7" key="1">
    <citation type="submission" date="2014-07" db="EMBL/GenBank/DDBJ databases">
        <authorList>
            <person name="Zhang J.E."/>
            <person name="Yang H."/>
            <person name="Guo J."/>
            <person name="Deng Z."/>
            <person name="Luo H."/>
            <person name="Luo M."/>
            <person name="Zhao B."/>
        </authorList>
    </citation>
    <scope>NUCLEOTIDE SEQUENCE</scope>
    <source>
        <strain evidence="7">AM4</strain>
    </source>
</reference>
<evidence type="ECO:0000256" key="1">
    <source>
        <dbReference type="ARBA" id="ARBA00004141"/>
    </source>
</evidence>
<feature type="region of interest" description="Disordered" evidence="5">
    <location>
        <begin position="85"/>
        <end position="125"/>
    </location>
</feature>
<dbReference type="PANTHER" id="PTHR17920:SF3">
    <property type="entry name" value="TRANSMEMBRANE AND COILED-COIL DOMAIN-CONTAINING PROTEIN 4"/>
    <property type="match status" value="1"/>
</dbReference>
<sequence>MSSSSAKVRYTPKGREGAKAVLTLTSGETLTETWPGADGTPEFIGVDRLTMNPALTAALHAFVVAKKAQRTAVNNVAQADVENGTTATTDMHADQADSVADTPTDDGAEPDAAADATDNSTSAEEEAERFVRISRLWRKQQPDPLDVIQGRLRAQTDDAEKLLLKLAQIHGFGERESTQHDRNAWCSACLAKGVHRALDVPANWYDAWCCRNCGVITTRCAIPGCPNMAIRGMGVTGTRGLSLPVCAEHSHEVPDFETKDATIEDLEHWPDLFEYKRRNVTSLTKRGAVTAGITVLAVPAAYFAAPAIGGMVGAAASMGTGTALSGAAASSYGLALLGGGSIATGGLGMAGGTLVVSAAGGAAGSAYGLRVGSAYLGDDSSFDIECLRDGDGPAVVYSSGFLTDNDDSWANWKRLIDTGYPNNAVYRVRWGAKQKRDIATITGEGAGLRRGITKVGKAGLRATRSAVKRLGPFQMITGAAEMALNPWSVALRNSSAAGTTLAAILRRTENRQGFVLIGHSLGAAVMATAMIGLAADNEPSPVVTAHLLGAAFPATADCNKLSAGATGKIYNYFSTNDKVLAHLYRAAKLGGKAAGSTGLIDPCGGVVNVDVSDIVKKHSDYIHEVSLCADA</sequence>
<evidence type="ECO:0000256" key="2">
    <source>
        <dbReference type="ARBA" id="ARBA00022692"/>
    </source>
</evidence>
<keyword evidence="3 6" id="KW-1133">Transmembrane helix</keyword>
<dbReference type="Gene3D" id="3.40.50.1820">
    <property type="entry name" value="alpha/beta hydrolase"/>
    <property type="match status" value="1"/>
</dbReference>
<gene>
    <name evidence="7" type="ORF">AAM4_0025</name>
</gene>
<keyword evidence="2 6" id="KW-0812">Transmembrane</keyword>
<dbReference type="AlphaFoldDB" id="A0A1L7RIX8"/>
<dbReference type="InterPro" id="IPR029058">
    <property type="entry name" value="AB_hydrolase_fold"/>
</dbReference>
<dbReference type="GO" id="GO:0016787">
    <property type="term" value="F:hydrolase activity"/>
    <property type="evidence" value="ECO:0007669"/>
    <property type="project" value="UniProtKB-KW"/>
</dbReference>
<proteinExistence type="predicted"/>
<dbReference type="PANTHER" id="PTHR17920">
    <property type="entry name" value="TRANSMEMBRANE AND COILED-COIL DOMAIN-CONTAINING PROTEIN 4 TMCO4"/>
    <property type="match status" value="1"/>
</dbReference>
<evidence type="ECO:0000256" key="3">
    <source>
        <dbReference type="ARBA" id="ARBA00022989"/>
    </source>
</evidence>
<evidence type="ECO:0000256" key="4">
    <source>
        <dbReference type="ARBA" id="ARBA00023136"/>
    </source>
</evidence>